<dbReference type="Gene3D" id="1.10.10.10">
    <property type="entry name" value="Winged helix-like DNA-binding domain superfamily/Winged helix DNA-binding domain"/>
    <property type="match status" value="1"/>
</dbReference>
<dbReference type="InterPro" id="IPR007627">
    <property type="entry name" value="RNA_pol_sigma70_r2"/>
</dbReference>
<keyword evidence="2" id="KW-0805">Transcription regulation</keyword>
<feature type="domain" description="RNA polymerase sigma factor 70 region 4 type 2" evidence="7">
    <location>
        <begin position="106"/>
        <end position="157"/>
    </location>
</feature>
<keyword evidence="9" id="KW-1185">Reference proteome</keyword>
<dbReference type="GO" id="GO:0006352">
    <property type="term" value="P:DNA-templated transcription initiation"/>
    <property type="evidence" value="ECO:0007669"/>
    <property type="project" value="InterPro"/>
</dbReference>
<dbReference type="RefSeq" id="WP_053415408.1">
    <property type="nucleotide sequence ID" value="NZ_LILB01000001.1"/>
</dbReference>
<evidence type="ECO:0000259" key="6">
    <source>
        <dbReference type="Pfam" id="PF04542"/>
    </source>
</evidence>
<dbReference type="NCBIfam" id="TIGR02937">
    <property type="entry name" value="sigma70-ECF"/>
    <property type="match status" value="1"/>
</dbReference>
<dbReference type="AlphaFoldDB" id="A0A0M0LJV5"/>
<dbReference type="Pfam" id="PF04542">
    <property type="entry name" value="Sigma70_r2"/>
    <property type="match status" value="1"/>
</dbReference>
<evidence type="ECO:0000256" key="3">
    <source>
        <dbReference type="ARBA" id="ARBA00023082"/>
    </source>
</evidence>
<dbReference type="InterPro" id="IPR014284">
    <property type="entry name" value="RNA_pol_sigma-70_dom"/>
</dbReference>
<dbReference type="EMBL" id="LILB01000001">
    <property type="protein sequence ID" value="KOO51276.1"/>
    <property type="molecule type" value="Genomic_DNA"/>
</dbReference>
<dbReference type="InterPro" id="IPR036388">
    <property type="entry name" value="WH-like_DNA-bd_sf"/>
</dbReference>
<evidence type="ECO:0000313" key="9">
    <source>
        <dbReference type="Proteomes" id="UP000036867"/>
    </source>
</evidence>
<name>A0A0M0LJV5_9BACL</name>
<dbReference type="InterPro" id="IPR039425">
    <property type="entry name" value="RNA_pol_sigma-70-like"/>
</dbReference>
<evidence type="ECO:0000313" key="8">
    <source>
        <dbReference type="EMBL" id="KOO51276.1"/>
    </source>
</evidence>
<reference evidence="9" key="1">
    <citation type="submission" date="2015-08" db="EMBL/GenBank/DDBJ databases">
        <title>Fjat-10028 dsm 16317.</title>
        <authorList>
            <person name="Liu B."/>
            <person name="Wang J."/>
            <person name="Zhu Y."/>
            <person name="Liu G."/>
            <person name="Chen Q."/>
            <person name="Chen Z."/>
            <person name="Lan J."/>
            <person name="Che J."/>
            <person name="Ge C."/>
            <person name="Shi H."/>
            <person name="Pan Z."/>
            <person name="Liu X."/>
        </authorList>
    </citation>
    <scope>NUCLEOTIDE SEQUENCE [LARGE SCALE GENOMIC DNA]</scope>
    <source>
        <strain evidence="9">DSM 16317</strain>
    </source>
</reference>
<dbReference type="Proteomes" id="UP000036867">
    <property type="component" value="Unassembled WGS sequence"/>
</dbReference>
<dbReference type="Pfam" id="PF08281">
    <property type="entry name" value="Sigma70_r4_2"/>
    <property type="match status" value="1"/>
</dbReference>
<proteinExistence type="inferred from homology"/>
<dbReference type="PANTHER" id="PTHR43133">
    <property type="entry name" value="RNA POLYMERASE ECF-TYPE SIGMA FACTO"/>
    <property type="match status" value="1"/>
</dbReference>
<keyword evidence="5" id="KW-0804">Transcription</keyword>
<evidence type="ECO:0000259" key="7">
    <source>
        <dbReference type="Pfam" id="PF08281"/>
    </source>
</evidence>
<evidence type="ECO:0000256" key="4">
    <source>
        <dbReference type="ARBA" id="ARBA00023125"/>
    </source>
</evidence>
<dbReference type="GeneID" id="301134871"/>
<dbReference type="InterPro" id="IPR013324">
    <property type="entry name" value="RNA_pol_sigma_r3/r4-like"/>
</dbReference>
<dbReference type="Gene3D" id="1.10.1740.10">
    <property type="match status" value="1"/>
</dbReference>
<dbReference type="SUPFAM" id="SSF88946">
    <property type="entry name" value="Sigma2 domain of RNA polymerase sigma factors"/>
    <property type="match status" value="1"/>
</dbReference>
<dbReference type="STRING" id="263475.AMD00_01900"/>
<evidence type="ECO:0000256" key="5">
    <source>
        <dbReference type="ARBA" id="ARBA00023163"/>
    </source>
</evidence>
<keyword evidence="4" id="KW-0238">DNA-binding</keyword>
<evidence type="ECO:0008006" key="10">
    <source>
        <dbReference type="Google" id="ProtNLM"/>
    </source>
</evidence>
<keyword evidence="3" id="KW-0731">Sigma factor</keyword>
<sequence>MDEMSFQQVYQTHNDAIYQYIFYLIQHRELAEDLTQETFYRAYKQFDTFREEADVKTWIKRIARNLVYDHFRRKQIVKFIPFVNTDDRVEKDTPSDILERGEAVANLYEALKELKLPYRETLVLRKIDGLSIKESADFLGCSEKQVTNNTARALKALQKIYEERGYTYVTEL</sequence>
<dbReference type="PANTHER" id="PTHR43133:SF52">
    <property type="entry name" value="ECF RNA POLYMERASE SIGMA FACTOR SIGL"/>
    <property type="match status" value="1"/>
</dbReference>
<accession>A0A0M0LJV5</accession>
<dbReference type="OrthoDB" id="9794508at2"/>
<dbReference type="GO" id="GO:0016987">
    <property type="term" value="F:sigma factor activity"/>
    <property type="evidence" value="ECO:0007669"/>
    <property type="project" value="UniProtKB-KW"/>
</dbReference>
<comment type="caution">
    <text evidence="8">The sequence shown here is derived from an EMBL/GenBank/DDBJ whole genome shotgun (WGS) entry which is preliminary data.</text>
</comment>
<protein>
    <recommendedName>
        <fullName evidence="10">RNA polymerase subunit sigma-24</fullName>
    </recommendedName>
</protein>
<dbReference type="GO" id="GO:0003677">
    <property type="term" value="F:DNA binding"/>
    <property type="evidence" value="ECO:0007669"/>
    <property type="project" value="UniProtKB-KW"/>
</dbReference>
<dbReference type="InterPro" id="IPR013249">
    <property type="entry name" value="RNA_pol_sigma70_r4_t2"/>
</dbReference>
<feature type="domain" description="RNA polymerase sigma-70 region 2" evidence="6">
    <location>
        <begin position="10"/>
        <end position="75"/>
    </location>
</feature>
<dbReference type="SUPFAM" id="SSF88659">
    <property type="entry name" value="Sigma3 and sigma4 domains of RNA polymerase sigma factors"/>
    <property type="match status" value="1"/>
</dbReference>
<evidence type="ECO:0000256" key="1">
    <source>
        <dbReference type="ARBA" id="ARBA00010641"/>
    </source>
</evidence>
<evidence type="ECO:0000256" key="2">
    <source>
        <dbReference type="ARBA" id="ARBA00023015"/>
    </source>
</evidence>
<comment type="similarity">
    <text evidence="1">Belongs to the sigma-70 factor family. ECF subfamily.</text>
</comment>
<organism evidence="8 9">
    <name type="scientific">Viridibacillus arvi</name>
    <dbReference type="NCBI Taxonomy" id="263475"/>
    <lineage>
        <taxon>Bacteria</taxon>
        <taxon>Bacillati</taxon>
        <taxon>Bacillota</taxon>
        <taxon>Bacilli</taxon>
        <taxon>Bacillales</taxon>
        <taxon>Caryophanaceae</taxon>
        <taxon>Viridibacillus</taxon>
    </lineage>
</organism>
<gene>
    <name evidence="8" type="ORF">AMD00_01900</name>
</gene>
<dbReference type="InterPro" id="IPR013325">
    <property type="entry name" value="RNA_pol_sigma_r2"/>
</dbReference>